<sequence>MAARQATRTDDDHPALRRKSRRRRTGKGTRHHRQDNRPLPAPSSNGPGQGTRRDRTLAAATKFALFLCLVRHCAAAVSSLYAR</sequence>
<keyword evidence="2" id="KW-1185">Reference proteome</keyword>
<dbReference type="EMBL" id="CM023484">
    <property type="protein sequence ID" value="KAH6934558.1"/>
    <property type="molecule type" value="Genomic_DNA"/>
</dbReference>
<comment type="caution">
    <text evidence="1">The sequence shown here is derived from an EMBL/GenBank/DDBJ whole genome shotgun (WGS) entry which is preliminary data.</text>
</comment>
<name>A0ACB7SI49_HYAAI</name>
<protein>
    <submittedName>
        <fullName evidence="1">Uncharacterized protein</fullName>
    </submittedName>
</protein>
<dbReference type="Proteomes" id="UP000821845">
    <property type="component" value="Chromosome 4"/>
</dbReference>
<proteinExistence type="predicted"/>
<evidence type="ECO:0000313" key="2">
    <source>
        <dbReference type="Proteomes" id="UP000821845"/>
    </source>
</evidence>
<organism evidence="1 2">
    <name type="scientific">Hyalomma asiaticum</name>
    <name type="common">Tick</name>
    <dbReference type="NCBI Taxonomy" id="266040"/>
    <lineage>
        <taxon>Eukaryota</taxon>
        <taxon>Metazoa</taxon>
        <taxon>Ecdysozoa</taxon>
        <taxon>Arthropoda</taxon>
        <taxon>Chelicerata</taxon>
        <taxon>Arachnida</taxon>
        <taxon>Acari</taxon>
        <taxon>Parasitiformes</taxon>
        <taxon>Ixodida</taxon>
        <taxon>Ixodoidea</taxon>
        <taxon>Ixodidae</taxon>
        <taxon>Hyalomminae</taxon>
        <taxon>Hyalomma</taxon>
    </lineage>
</organism>
<gene>
    <name evidence="1" type="ORF">HPB50_025423</name>
</gene>
<reference evidence="1" key="1">
    <citation type="submission" date="2020-05" db="EMBL/GenBank/DDBJ databases">
        <title>Large-scale comparative analyses of tick genomes elucidate their genetic diversity and vector capacities.</title>
        <authorList>
            <person name="Jia N."/>
            <person name="Wang J."/>
            <person name="Shi W."/>
            <person name="Du L."/>
            <person name="Sun Y."/>
            <person name="Zhan W."/>
            <person name="Jiang J."/>
            <person name="Wang Q."/>
            <person name="Zhang B."/>
            <person name="Ji P."/>
            <person name="Sakyi L.B."/>
            <person name="Cui X."/>
            <person name="Yuan T."/>
            <person name="Jiang B."/>
            <person name="Yang W."/>
            <person name="Lam T.T.-Y."/>
            <person name="Chang Q."/>
            <person name="Ding S."/>
            <person name="Wang X."/>
            <person name="Zhu J."/>
            <person name="Ruan X."/>
            <person name="Zhao L."/>
            <person name="Wei J."/>
            <person name="Que T."/>
            <person name="Du C."/>
            <person name="Cheng J."/>
            <person name="Dai P."/>
            <person name="Han X."/>
            <person name="Huang E."/>
            <person name="Gao Y."/>
            <person name="Liu J."/>
            <person name="Shao H."/>
            <person name="Ye R."/>
            <person name="Li L."/>
            <person name="Wei W."/>
            <person name="Wang X."/>
            <person name="Wang C."/>
            <person name="Yang T."/>
            <person name="Huo Q."/>
            <person name="Li W."/>
            <person name="Guo W."/>
            <person name="Chen H."/>
            <person name="Zhou L."/>
            <person name="Ni X."/>
            <person name="Tian J."/>
            <person name="Zhou Y."/>
            <person name="Sheng Y."/>
            <person name="Liu T."/>
            <person name="Pan Y."/>
            <person name="Xia L."/>
            <person name="Li J."/>
            <person name="Zhao F."/>
            <person name="Cao W."/>
        </authorList>
    </citation>
    <scope>NUCLEOTIDE SEQUENCE</scope>
    <source>
        <strain evidence="1">Hyas-2018</strain>
    </source>
</reference>
<accession>A0ACB7SI49</accession>
<evidence type="ECO:0000313" key="1">
    <source>
        <dbReference type="EMBL" id="KAH6934558.1"/>
    </source>
</evidence>